<protein>
    <submittedName>
        <fullName evidence="7">Cytochrome c</fullName>
    </submittedName>
</protein>
<accession>A0A7W6CYT9</accession>
<dbReference type="Gene3D" id="1.10.760.10">
    <property type="entry name" value="Cytochrome c-like domain"/>
    <property type="match status" value="1"/>
</dbReference>
<dbReference type="InterPro" id="IPR036909">
    <property type="entry name" value="Cyt_c-like_dom_sf"/>
</dbReference>
<proteinExistence type="predicted"/>
<dbReference type="PROSITE" id="PS51007">
    <property type="entry name" value="CYTC"/>
    <property type="match status" value="1"/>
</dbReference>
<keyword evidence="2 4" id="KW-0479">Metal-binding</keyword>
<organism evidence="7 8">
    <name type="scientific">Hansschlegelia beijingensis</name>
    <dbReference type="NCBI Taxonomy" id="1133344"/>
    <lineage>
        <taxon>Bacteria</taxon>
        <taxon>Pseudomonadati</taxon>
        <taxon>Pseudomonadota</taxon>
        <taxon>Alphaproteobacteria</taxon>
        <taxon>Hyphomicrobiales</taxon>
        <taxon>Methylopilaceae</taxon>
        <taxon>Hansschlegelia</taxon>
    </lineage>
</organism>
<keyword evidence="1 4" id="KW-0349">Heme</keyword>
<dbReference type="RefSeq" id="WP_183394711.1">
    <property type="nucleotide sequence ID" value="NZ_JACIDR010000002.1"/>
</dbReference>
<dbReference type="Pfam" id="PF13442">
    <property type="entry name" value="Cytochrome_CBB3"/>
    <property type="match status" value="1"/>
</dbReference>
<evidence type="ECO:0000256" key="3">
    <source>
        <dbReference type="ARBA" id="ARBA00023004"/>
    </source>
</evidence>
<sequence>MSVKTIVAGLFVGSALFAAPALAGEGPFTADQVKKGLTEYNTHCRTCHAKDGKGALGPALHGDTFKSRFGGQSWADIRTWIHDNMPQTAPGTLSDDQLNVLTAYTMSLNGYTPGQTELSADTAKTVTLEK</sequence>
<keyword evidence="5" id="KW-0732">Signal</keyword>
<dbReference type="SUPFAM" id="SSF46626">
    <property type="entry name" value="Cytochrome c"/>
    <property type="match status" value="1"/>
</dbReference>
<gene>
    <name evidence="7" type="ORF">GGR24_001489</name>
</gene>
<reference evidence="7 8" key="1">
    <citation type="submission" date="2020-08" db="EMBL/GenBank/DDBJ databases">
        <title>Genomic Encyclopedia of Type Strains, Phase IV (KMG-IV): sequencing the most valuable type-strain genomes for metagenomic binning, comparative biology and taxonomic classification.</title>
        <authorList>
            <person name="Goeker M."/>
        </authorList>
    </citation>
    <scope>NUCLEOTIDE SEQUENCE [LARGE SCALE GENOMIC DNA]</scope>
    <source>
        <strain evidence="7 8">DSM 25481</strain>
    </source>
</reference>
<feature type="chain" id="PRO_5031332233" evidence="5">
    <location>
        <begin position="24"/>
        <end position="130"/>
    </location>
</feature>
<feature type="signal peptide" evidence="5">
    <location>
        <begin position="1"/>
        <end position="23"/>
    </location>
</feature>
<dbReference type="AlphaFoldDB" id="A0A7W6CYT9"/>
<evidence type="ECO:0000313" key="7">
    <source>
        <dbReference type="EMBL" id="MBB3972832.1"/>
    </source>
</evidence>
<dbReference type="GO" id="GO:0046872">
    <property type="term" value="F:metal ion binding"/>
    <property type="evidence" value="ECO:0007669"/>
    <property type="project" value="UniProtKB-KW"/>
</dbReference>
<dbReference type="EMBL" id="JACIDR010000002">
    <property type="protein sequence ID" value="MBB3972832.1"/>
    <property type="molecule type" value="Genomic_DNA"/>
</dbReference>
<dbReference type="Proteomes" id="UP000528964">
    <property type="component" value="Unassembled WGS sequence"/>
</dbReference>
<evidence type="ECO:0000256" key="1">
    <source>
        <dbReference type="ARBA" id="ARBA00022617"/>
    </source>
</evidence>
<evidence type="ECO:0000313" key="8">
    <source>
        <dbReference type="Proteomes" id="UP000528964"/>
    </source>
</evidence>
<dbReference type="InterPro" id="IPR009056">
    <property type="entry name" value="Cyt_c-like_dom"/>
</dbReference>
<evidence type="ECO:0000256" key="2">
    <source>
        <dbReference type="ARBA" id="ARBA00022723"/>
    </source>
</evidence>
<evidence type="ECO:0000256" key="4">
    <source>
        <dbReference type="PROSITE-ProRule" id="PRU00433"/>
    </source>
</evidence>
<comment type="caution">
    <text evidence="7">The sequence shown here is derived from an EMBL/GenBank/DDBJ whole genome shotgun (WGS) entry which is preliminary data.</text>
</comment>
<evidence type="ECO:0000256" key="5">
    <source>
        <dbReference type="SAM" id="SignalP"/>
    </source>
</evidence>
<dbReference type="GO" id="GO:0009055">
    <property type="term" value="F:electron transfer activity"/>
    <property type="evidence" value="ECO:0007669"/>
    <property type="project" value="InterPro"/>
</dbReference>
<keyword evidence="3 4" id="KW-0408">Iron</keyword>
<feature type="domain" description="Cytochrome c" evidence="6">
    <location>
        <begin position="31"/>
        <end position="109"/>
    </location>
</feature>
<name>A0A7W6CYT9_9HYPH</name>
<dbReference type="GO" id="GO:0020037">
    <property type="term" value="F:heme binding"/>
    <property type="evidence" value="ECO:0007669"/>
    <property type="project" value="InterPro"/>
</dbReference>
<evidence type="ECO:0000259" key="6">
    <source>
        <dbReference type="PROSITE" id="PS51007"/>
    </source>
</evidence>
<keyword evidence="8" id="KW-1185">Reference proteome</keyword>